<keyword evidence="2" id="KW-1185">Reference proteome</keyword>
<dbReference type="InterPro" id="IPR011250">
    <property type="entry name" value="OMP/PagP_B-barrel"/>
</dbReference>
<dbReference type="EMBL" id="CBTK010000034">
    <property type="protein sequence ID" value="CDH43674.1"/>
    <property type="molecule type" value="Genomic_DNA"/>
</dbReference>
<organism evidence="1 2">
    <name type="scientific">Candidatus Contendobacter odensis Run_B_J11</name>
    <dbReference type="NCBI Taxonomy" id="1400861"/>
    <lineage>
        <taxon>Bacteria</taxon>
        <taxon>Pseudomonadati</taxon>
        <taxon>Pseudomonadota</taxon>
        <taxon>Gammaproteobacteria</taxon>
        <taxon>Candidatus Competibacteraceae</taxon>
        <taxon>Candidatus Contendibacter</taxon>
    </lineage>
</organism>
<proteinExistence type="predicted"/>
<dbReference type="SUPFAM" id="SSF56925">
    <property type="entry name" value="OMPA-like"/>
    <property type="match status" value="1"/>
</dbReference>
<comment type="caution">
    <text evidence="1">The sequence shown here is derived from an EMBL/GenBank/DDBJ whole genome shotgun (WGS) entry which is preliminary data.</text>
</comment>
<dbReference type="Gene3D" id="2.40.128.90">
    <property type="entry name" value="OMPT-like"/>
    <property type="match status" value="1"/>
</dbReference>
<protein>
    <recommendedName>
        <fullName evidence="3">Outer membrane protein beta-barrel domain-containing protein</fullName>
    </recommendedName>
</protein>
<gene>
    <name evidence="1" type="ORF">BN874_1290005</name>
</gene>
<accession>A0A7U7J2Y4</accession>
<evidence type="ECO:0008006" key="3">
    <source>
        <dbReference type="Google" id="ProtNLM"/>
    </source>
</evidence>
<dbReference type="AlphaFoldDB" id="A0A7U7J2Y4"/>
<dbReference type="InterPro" id="IPR053724">
    <property type="entry name" value="OMP_A26_sf"/>
</dbReference>
<dbReference type="Proteomes" id="UP000019184">
    <property type="component" value="Unassembled WGS sequence"/>
</dbReference>
<evidence type="ECO:0000313" key="2">
    <source>
        <dbReference type="Proteomes" id="UP000019184"/>
    </source>
</evidence>
<reference evidence="1 2" key="1">
    <citation type="journal article" date="2014" name="ISME J.">
        <title>Candidatus Competibacter-lineage genomes retrieved from metagenomes reveal functional metabolic diversity.</title>
        <authorList>
            <person name="McIlroy S.J."/>
            <person name="Albertsen M."/>
            <person name="Andresen E.K."/>
            <person name="Saunders A.M."/>
            <person name="Kristiansen R."/>
            <person name="Stokholm-Bjerregaard M."/>
            <person name="Nielsen K.L."/>
            <person name="Nielsen P.H."/>
        </authorList>
    </citation>
    <scope>NUCLEOTIDE SEQUENCE [LARGE SCALE GENOMIC DNA]</scope>
    <source>
        <strain evidence="1 2">Run_B_J11</strain>
    </source>
</reference>
<name>A0A7U7J2Y4_9GAMM</name>
<dbReference type="RefSeq" id="WP_034430747.1">
    <property type="nucleotide sequence ID" value="NZ_CBTK010000034.1"/>
</dbReference>
<sequence length="255" mass="27795">MKNLYRSIITFAIVGVSPFAIAEEDLSFIPRLTTGYMDYKLETPSPLPGIVPSQKFQFSSVLIGAGATLSWNHLYLDAYGQIAPNASDDLSLPVLNYNENFDGDVKDYSLAAGVAITDNFSIYVGYKYNKLDASGNRGANASFKADGYFLGASYGWVIQESGILALNLAIADLDGEINDQIPGLSFGTNSTSNAQGLSYGVSWRSTINKNWGYLIALDGYQYTFKDLVDKKLGAVPGEINQDIFTVRVSISYLFD</sequence>
<evidence type="ECO:0000313" key="1">
    <source>
        <dbReference type="EMBL" id="CDH43674.1"/>
    </source>
</evidence>